<organism evidence="3 4">
    <name type="scientific">Atopomonas hussainii</name>
    <dbReference type="NCBI Taxonomy" id="1429083"/>
    <lineage>
        <taxon>Bacteria</taxon>
        <taxon>Pseudomonadati</taxon>
        <taxon>Pseudomonadota</taxon>
        <taxon>Gammaproteobacteria</taxon>
        <taxon>Pseudomonadales</taxon>
        <taxon>Pseudomonadaceae</taxon>
        <taxon>Atopomonas</taxon>
    </lineage>
</organism>
<dbReference type="RefSeq" id="WP_074867610.1">
    <property type="nucleotide sequence ID" value="NZ_FOAS01000008.1"/>
</dbReference>
<dbReference type="InterPro" id="IPR049449">
    <property type="entry name" value="TesB_ACOT8-like_N"/>
</dbReference>
<gene>
    <name evidence="3" type="ORF">SAMN05216214_108138</name>
</gene>
<evidence type="ECO:0000259" key="1">
    <source>
        <dbReference type="Pfam" id="PF13622"/>
    </source>
</evidence>
<evidence type="ECO:0000313" key="4">
    <source>
        <dbReference type="Proteomes" id="UP000185766"/>
    </source>
</evidence>
<accession>A0A1H7MNK3</accession>
<evidence type="ECO:0000313" key="3">
    <source>
        <dbReference type="EMBL" id="SEL12900.1"/>
    </source>
</evidence>
<dbReference type="InterPro" id="IPR042171">
    <property type="entry name" value="Acyl-CoA_hotdog"/>
</dbReference>
<dbReference type="Pfam" id="PF13622">
    <property type="entry name" value="4HBT_3"/>
    <property type="match status" value="1"/>
</dbReference>
<dbReference type="InterPro" id="IPR029069">
    <property type="entry name" value="HotDog_dom_sf"/>
</dbReference>
<dbReference type="AlphaFoldDB" id="A0A1H7MNK3"/>
<reference evidence="3 4" key="1">
    <citation type="submission" date="2016-10" db="EMBL/GenBank/DDBJ databases">
        <authorList>
            <person name="de Groot N.N."/>
        </authorList>
    </citation>
    <scope>NUCLEOTIDE SEQUENCE [LARGE SCALE GENOMIC DNA]</scope>
    <source>
        <strain evidence="3 4">JCM 19513</strain>
    </source>
</reference>
<dbReference type="Pfam" id="PF20789">
    <property type="entry name" value="4HBT_3C"/>
    <property type="match status" value="1"/>
</dbReference>
<name>A0A1H7MNK3_9GAMM</name>
<dbReference type="Gene3D" id="2.40.160.210">
    <property type="entry name" value="Acyl-CoA thioesterase, double hotdog domain"/>
    <property type="match status" value="1"/>
</dbReference>
<protein>
    <submittedName>
        <fullName evidence="3">Acyl-CoA thioesterase</fullName>
    </submittedName>
</protein>
<proteinExistence type="predicted"/>
<feature type="domain" description="Acyl-CoA thioesterase-like C-terminal" evidence="2">
    <location>
        <begin position="124"/>
        <end position="258"/>
    </location>
</feature>
<dbReference type="STRING" id="1429083.GCA_001885685_00046"/>
<keyword evidence="4" id="KW-1185">Reference proteome</keyword>
<sequence>MQSYLQQITDGQRVLTLDDSWLQGRATFGGLVAALGFQAMRVLVSADKPARAVQIAFVGPVAPGEVELKPLILREGKSVVQAQCHVMQGDAVMAVVLASFGAARDSSLQVAAEPMPAMPSLAEAQELPYIAGVVPTFVQHFQMSWAVGGFPFSANPSREMGGWVKFRQAPAQLDEAHVLAMVDAWPPSVLPMLKTPAAASSLTWAVEFVQPLAPIAGDQPCAYLAQSEQASEGYANAAAKLWSADGRLLALSRQSITVFA</sequence>
<evidence type="ECO:0000259" key="2">
    <source>
        <dbReference type="Pfam" id="PF20789"/>
    </source>
</evidence>
<dbReference type="InterPro" id="IPR049450">
    <property type="entry name" value="ACOT8-like_C"/>
</dbReference>
<dbReference type="EMBL" id="FOAS01000008">
    <property type="protein sequence ID" value="SEL12900.1"/>
    <property type="molecule type" value="Genomic_DNA"/>
</dbReference>
<feature type="domain" description="Acyl-CoA thioesterase-like N-terminal HotDog" evidence="1">
    <location>
        <begin position="18"/>
        <end position="101"/>
    </location>
</feature>
<dbReference type="SUPFAM" id="SSF54637">
    <property type="entry name" value="Thioesterase/thiol ester dehydrase-isomerase"/>
    <property type="match status" value="2"/>
</dbReference>
<dbReference type="Proteomes" id="UP000185766">
    <property type="component" value="Unassembled WGS sequence"/>
</dbReference>